<dbReference type="AlphaFoldDB" id="A0A1V4J1T6"/>
<dbReference type="Proteomes" id="UP000191056">
    <property type="component" value="Unassembled WGS sequence"/>
</dbReference>
<evidence type="ECO:0000313" key="9">
    <source>
        <dbReference type="EMBL" id="OPJ66109.1"/>
    </source>
</evidence>
<keyword evidence="5 7" id="KW-1133">Transmembrane helix</keyword>
<dbReference type="PROSITE" id="PS50928">
    <property type="entry name" value="ABC_TM1"/>
    <property type="match status" value="1"/>
</dbReference>
<keyword evidence="10" id="KW-1185">Reference proteome</keyword>
<feature type="transmembrane region" description="Helical" evidence="7">
    <location>
        <begin position="160"/>
        <end position="184"/>
    </location>
</feature>
<feature type="transmembrane region" description="Helical" evidence="7">
    <location>
        <begin position="190"/>
        <end position="214"/>
    </location>
</feature>
<dbReference type="InterPro" id="IPR000515">
    <property type="entry name" value="MetI-like"/>
</dbReference>
<evidence type="ECO:0000259" key="8">
    <source>
        <dbReference type="PROSITE" id="PS50928"/>
    </source>
</evidence>
<dbReference type="SUPFAM" id="SSF161098">
    <property type="entry name" value="MetI-like"/>
    <property type="match status" value="1"/>
</dbReference>
<feature type="transmembrane region" description="Helical" evidence="7">
    <location>
        <begin position="299"/>
        <end position="317"/>
    </location>
</feature>
<evidence type="ECO:0000256" key="4">
    <source>
        <dbReference type="ARBA" id="ARBA00022692"/>
    </source>
</evidence>
<dbReference type="Gene3D" id="1.10.3720.10">
    <property type="entry name" value="MetI-like"/>
    <property type="match status" value="1"/>
</dbReference>
<evidence type="ECO:0000256" key="6">
    <source>
        <dbReference type="ARBA" id="ARBA00023136"/>
    </source>
</evidence>
<protein>
    <submittedName>
        <fullName evidence="9">L-arabinose transport system permease protein AraQ</fullName>
    </submittedName>
</protein>
<evidence type="ECO:0000256" key="5">
    <source>
        <dbReference type="ARBA" id="ARBA00022989"/>
    </source>
</evidence>
<evidence type="ECO:0000256" key="2">
    <source>
        <dbReference type="ARBA" id="ARBA00022448"/>
    </source>
</evidence>
<comment type="caution">
    <text evidence="9">The sequence shown here is derived from an EMBL/GenBank/DDBJ whole genome shotgun (WGS) entry which is preliminary data.</text>
</comment>
<dbReference type="InterPro" id="IPR035906">
    <property type="entry name" value="MetI-like_sf"/>
</dbReference>
<organism evidence="9 10">
    <name type="scientific">Clostridium chromiireducens</name>
    <dbReference type="NCBI Taxonomy" id="225345"/>
    <lineage>
        <taxon>Bacteria</taxon>
        <taxon>Bacillati</taxon>
        <taxon>Bacillota</taxon>
        <taxon>Clostridia</taxon>
        <taxon>Eubacteriales</taxon>
        <taxon>Clostridiaceae</taxon>
        <taxon>Clostridium</taxon>
    </lineage>
</organism>
<comment type="subcellular location">
    <subcellularLocation>
        <location evidence="1 7">Cell membrane</location>
        <topology evidence="1 7">Multi-pass membrane protein</topology>
    </subcellularLocation>
</comment>
<keyword evidence="4 7" id="KW-0812">Transmembrane</keyword>
<feature type="domain" description="ABC transmembrane type-1" evidence="8">
    <location>
        <begin position="125"/>
        <end position="317"/>
    </location>
</feature>
<reference evidence="9 10" key="1">
    <citation type="submission" date="2017-03" db="EMBL/GenBank/DDBJ databases">
        <title>Genome sequence of Clostridium chromiireducens DSM 23318.</title>
        <authorList>
            <person name="Poehlein A."/>
            <person name="Daniel R."/>
        </authorList>
    </citation>
    <scope>NUCLEOTIDE SEQUENCE [LARGE SCALE GENOMIC DNA]</scope>
    <source>
        <strain evidence="9 10">DSM 23318</strain>
    </source>
</reference>
<name>A0A1V4J1T6_9CLOT</name>
<accession>A0A1V4J1T6</accession>
<dbReference type="Pfam" id="PF00528">
    <property type="entry name" value="BPD_transp_1"/>
    <property type="match status" value="1"/>
</dbReference>
<gene>
    <name evidence="9" type="primary">araQ_4</name>
    <name evidence="9" type="ORF">CLCHR_02100</name>
</gene>
<comment type="similarity">
    <text evidence="7">Belongs to the binding-protein-dependent transport system permease family.</text>
</comment>
<evidence type="ECO:0000313" key="10">
    <source>
        <dbReference type="Proteomes" id="UP000191056"/>
    </source>
</evidence>
<feature type="transmembrane region" description="Helical" evidence="7">
    <location>
        <begin position="129"/>
        <end position="148"/>
    </location>
</feature>
<dbReference type="EMBL" id="MZGT01000002">
    <property type="protein sequence ID" value="OPJ66109.1"/>
    <property type="molecule type" value="Genomic_DNA"/>
</dbReference>
<evidence type="ECO:0000256" key="1">
    <source>
        <dbReference type="ARBA" id="ARBA00004651"/>
    </source>
</evidence>
<proteinExistence type="inferred from homology"/>
<dbReference type="STRING" id="225345.CLCHR_02100"/>
<dbReference type="GO" id="GO:0055085">
    <property type="term" value="P:transmembrane transport"/>
    <property type="evidence" value="ECO:0007669"/>
    <property type="project" value="InterPro"/>
</dbReference>
<evidence type="ECO:0000256" key="7">
    <source>
        <dbReference type="RuleBase" id="RU363032"/>
    </source>
</evidence>
<dbReference type="CDD" id="cd06261">
    <property type="entry name" value="TM_PBP2"/>
    <property type="match status" value="1"/>
</dbReference>
<feature type="transmembrane region" description="Helical" evidence="7">
    <location>
        <begin position="68"/>
        <end position="89"/>
    </location>
</feature>
<feature type="transmembrane region" description="Helical" evidence="7">
    <location>
        <begin position="235"/>
        <end position="260"/>
    </location>
</feature>
<keyword evidence="2 7" id="KW-0813">Transport</keyword>
<keyword evidence="3" id="KW-1003">Cell membrane</keyword>
<sequence length="332" mass="37806">MLQRNGFIIKFNRIISRKYLFRFKEREYKVVDINVKKNLEEIEDLEMNLEIINKPSASEIIANGIRHCILIGISIITFFPFLWMISSALKTKDEVFNFPPVLIPAVPQWNNFIQVFKEAPFAVYLGNSFFVASIEVIFQIISAAMIAYALTQFKFKGKKILFAVVMGTYMLPSAVTYVPCYMILADINLIDTLIGLIISNLANVFGIFLIRQAFMQIDRSLVEAARMDGASHLKILLKIMFPLTKPTFITFGLISFVTYYNEYMYPSLITKSPEKFLVSAGLRQFFIQGGAYGIKWPEIMAASTLTVLPLLILFLIAQKWFMQGVNDSGVKG</sequence>
<keyword evidence="6 7" id="KW-0472">Membrane</keyword>
<evidence type="ECO:0000256" key="3">
    <source>
        <dbReference type="ARBA" id="ARBA00022475"/>
    </source>
</evidence>
<dbReference type="GO" id="GO:0005886">
    <property type="term" value="C:plasma membrane"/>
    <property type="evidence" value="ECO:0007669"/>
    <property type="project" value="UniProtKB-SubCell"/>
</dbReference>
<dbReference type="PANTHER" id="PTHR43744:SF12">
    <property type="entry name" value="ABC TRANSPORTER PERMEASE PROTEIN MG189-RELATED"/>
    <property type="match status" value="1"/>
</dbReference>
<dbReference type="PANTHER" id="PTHR43744">
    <property type="entry name" value="ABC TRANSPORTER PERMEASE PROTEIN MG189-RELATED-RELATED"/>
    <property type="match status" value="1"/>
</dbReference>